<reference evidence="2" key="1">
    <citation type="submission" date="2016-10" db="EMBL/GenBank/DDBJ databases">
        <authorList>
            <person name="Varghese N."/>
            <person name="Submissions S."/>
        </authorList>
    </citation>
    <scope>NUCLEOTIDE SEQUENCE [LARGE SCALE GENOMIC DNA]</scope>
    <source>
        <strain evidence="2">LMG 26031</strain>
    </source>
</reference>
<keyword evidence="2" id="KW-1185">Reference proteome</keyword>
<sequence length="187" mass="20144">MQTEIKTTMPAQQIADRVNADLLSTSSISLSNVTLMNPAKLKDGIAIAGQATYRPNQASTDVVTMTCIAAFILAANRPTQVLYCASSPDDAEGDALRLIASLRKLNPSSELPRNSLQAMERTTYQKYLKTHGGPAANPNVVQTEIEHYAATTADCQSYGAISQERYACHEQHAKARMDQLGTLALSG</sequence>
<organism evidence="1 2">
    <name type="scientific">Paraburkholderia diazotrophica</name>
    <dbReference type="NCBI Taxonomy" id="667676"/>
    <lineage>
        <taxon>Bacteria</taxon>
        <taxon>Pseudomonadati</taxon>
        <taxon>Pseudomonadota</taxon>
        <taxon>Betaproteobacteria</taxon>
        <taxon>Burkholderiales</taxon>
        <taxon>Burkholderiaceae</taxon>
        <taxon>Paraburkholderia</taxon>
    </lineage>
</organism>
<protein>
    <submittedName>
        <fullName evidence="1">Uncharacterized protein</fullName>
    </submittedName>
</protein>
<proteinExistence type="predicted"/>
<gene>
    <name evidence="1" type="ORF">SAMN05192539_103647</name>
</gene>
<dbReference type="EMBL" id="FNYE01000036">
    <property type="protein sequence ID" value="SEK06213.1"/>
    <property type="molecule type" value="Genomic_DNA"/>
</dbReference>
<name>A0A1H7DWT4_9BURK</name>
<dbReference type="AlphaFoldDB" id="A0A1H7DWT4"/>
<dbReference type="RefSeq" id="WP_143062367.1">
    <property type="nucleotide sequence ID" value="NZ_FNYE01000036.1"/>
</dbReference>
<dbReference type="Proteomes" id="UP000198866">
    <property type="component" value="Unassembled WGS sequence"/>
</dbReference>
<evidence type="ECO:0000313" key="2">
    <source>
        <dbReference type="Proteomes" id="UP000198866"/>
    </source>
</evidence>
<dbReference type="OrthoDB" id="9085275at2"/>
<evidence type="ECO:0000313" key="1">
    <source>
        <dbReference type="EMBL" id="SEK06213.1"/>
    </source>
</evidence>
<accession>A0A1H7DWT4</accession>